<dbReference type="InterPro" id="IPR014250">
    <property type="entry name" value="QoxD"/>
</dbReference>
<dbReference type="NCBIfam" id="TIGR02901">
    <property type="entry name" value="QoxD"/>
    <property type="match status" value="1"/>
</dbReference>
<dbReference type="EC" id="1.10.3.-" evidence="9"/>
<evidence type="ECO:0000256" key="3">
    <source>
        <dbReference type="ARBA" id="ARBA00008079"/>
    </source>
</evidence>
<dbReference type="RefSeq" id="WP_210089705.1">
    <property type="nucleotide sequence ID" value="NZ_JAGGKG010000012.1"/>
</dbReference>
<feature type="transmembrane region" description="Helical" evidence="9">
    <location>
        <begin position="67"/>
        <end position="93"/>
    </location>
</feature>
<comment type="catalytic activity">
    <reaction evidence="1 9">
        <text>2 a quinol + O2 = 2 a quinone + 2 H2O</text>
        <dbReference type="Rhea" id="RHEA:55376"/>
        <dbReference type="ChEBI" id="CHEBI:15377"/>
        <dbReference type="ChEBI" id="CHEBI:15379"/>
        <dbReference type="ChEBI" id="CHEBI:24646"/>
        <dbReference type="ChEBI" id="CHEBI:132124"/>
    </reaction>
</comment>
<evidence type="ECO:0000256" key="2">
    <source>
        <dbReference type="ARBA" id="ARBA00004651"/>
    </source>
</evidence>
<evidence type="ECO:0000313" key="10">
    <source>
        <dbReference type="EMBL" id="MBP1906107.1"/>
    </source>
</evidence>
<comment type="function">
    <text evidence="9">Catalyzes quinol oxidation with the concomitant reduction of oxygen to water.</text>
</comment>
<keyword evidence="6 9" id="KW-1133">Transmembrane helix</keyword>
<keyword evidence="8 9" id="KW-0472">Membrane</keyword>
<accession>A0ABS4FU52</accession>
<dbReference type="PANTHER" id="PTHR36835:SF1">
    <property type="entry name" value="CYTOCHROME BO(3) UBIQUINOL OXIDASE SUBUNIT 4"/>
    <property type="match status" value="1"/>
</dbReference>
<dbReference type="EMBL" id="JAGGKG010000012">
    <property type="protein sequence ID" value="MBP1906107.1"/>
    <property type="molecule type" value="Genomic_DNA"/>
</dbReference>
<dbReference type="PANTHER" id="PTHR36835">
    <property type="entry name" value="CYTOCHROME BO(3) UBIQUINOL OXIDASE SUBUNIT 4"/>
    <property type="match status" value="1"/>
</dbReference>
<evidence type="ECO:0000256" key="6">
    <source>
        <dbReference type="ARBA" id="ARBA00022989"/>
    </source>
</evidence>
<evidence type="ECO:0000256" key="4">
    <source>
        <dbReference type="ARBA" id="ARBA00022475"/>
    </source>
</evidence>
<evidence type="ECO:0000256" key="9">
    <source>
        <dbReference type="RuleBase" id="RU367153"/>
    </source>
</evidence>
<dbReference type="Proteomes" id="UP001519272">
    <property type="component" value="Unassembled WGS sequence"/>
</dbReference>
<evidence type="ECO:0000256" key="1">
    <source>
        <dbReference type="ARBA" id="ARBA00000725"/>
    </source>
</evidence>
<protein>
    <recommendedName>
        <fullName evidence="9">Quinol oxidase subunit 4</fullName>
        <ecNumber evidence="9">1.10.3.-</ecNumber>
    </recommendedName>
</protein>
<feature type="transmembrane region" description="Helical" evidence="9">
    <location>
        <begin position="12"/>
        <end position="29"/>
    </location>
</feature>
<keyword evidence="11" id="KW-1185">Reference proteome</keyword>
<keyword evidence="4 9" id="KW-1003">Cell membrane</keyword>
<organism evidence="10 11">
    <name type="scientific">Paenibacillus turicensis</name>
    <dbReference type="NCBI Taxonomy" id="160487"/>
    <lineage>
        <taxon>Bacteria</taxon>
        <taxon>Bacillati</taxon>
        <taxon>Bacillota</taxon>
        <taxon>Bacilli</taxon>
        <taxon>Bacillales</taxon>
        <taxon>Paenibacillaceae</taxon>
        <taxon>Paenibacillus</taxon>
    </lineage>
</organism>
<evidence type="ECO:0000313" key="11">
    <source>
        <dbReference type="Proteomes" id="UP001519272"/>
    </source>
</evidence>
<dbReference type="InterPro" id="IPR005171">
    <property type="entry name" value="Cyt_c_oxidase_su4_prok"/>
</dbReference>
<evidence type="ECO:0000256" key="7">
    <source>
        <dbReference type="ARBA" id="ARBA00023002"/>
    </source>
</evidence>
<gene>
    <name evidence="10" type="ORF">J2Z32_002756</name>
</gene>
<proteinExistence type="inferred from homology"/>
<dbReference type="Pfam" id="PF03626">
    <property type="entry name" value="COX4_pro"/>
    <property type="match status" value="1"/>
</dbReference>
<dbReference type="InterPro" id="IPR050968">
    <property type="entry name" value="Cytochrome_c_oxidase_bac_sub4"/>
</dbReference>
<comment type="caution">
    <text evidence="10">The sequence shown here is derived from an EMBL/GenBank/DDBJ whole genome shotgun (WGS) entry which is preliminary data.</text>
</comment>
<name>A0ABS4FU52_9BACL</name>
<comment type="subcellular location">
    <subcellularLocation>
        <location evidence="2 9">Cell membrane</location>
        <topology evidence="2 9">Multi-pass membrane protein</topology>
    </subcellularLocation>
</comment>
<sequence length="96" mass="10801">MKKLFPLQHVMGYVFSLILSAVALLAVFGDLSYTWGLVILLVCAMVQMGVQLFLFMHISENRSRGTLYVNIAYAMFVALVTIFGTLFAMIWGYNLP</sequence>
<feature type="transmembrane region" description="Helical" evidence="9">
    <location>
        <begin position="35"/>
        <end position="55"/>
    </location>
</feature>
<reference evidence="10 11" key="1">
    <citation type="submission" date="2021-03" db="EMBL/GenBank/DDBJ databases">
        <title>Genomic Encyclopedia of Type Strains, Phase IV (KMG-IV): sequencing the most valuable type-strain genomes for metagenomic binning, comparative biology and taxonomic classification.</title>
        <authorList>
            <person name="Goeker M."/>
        </authorList>
    </citation>
    <scope>NUCLEOTIDE SEQUENCE [LARGE SCALE GENOMIC DNA]</scope>
    <source>
        <strain evidence="10 11">DSM 14349</strain>
    </source>
</reference>
<evidence type="ECO:0000256" key="5">
    <source>
        <dbReference type="ARBA" id="ARBA00022692"/>
    </source>
</evidence>
<keyword evidence="5 9" id="KW-0812">Transmembrane</keyword>
<comment type="similarity">
    <text evidence="3 9">Belongs to the cytochrome c oxidase bacterial subunit 4 family.</text>
</comment>
<keyword evidence="7 9" id="KW-0560">Oxidoreductase</keyword>
<evidence type="ECO:0000256" key="8">
    <source>
        <dbReference type="ARBA" id="ARBA00023136"/>
    </source>
</evidence>